<comment type="similarity">
    <text evidence="3">Belongs to the Toll-like receptor family.</text>
</comment>
<dbReference type="Proteomes" id="UP001487740">
    <property type="component" value="Unassembled WGS sequence"/>
</dbReference>
<dbReference type="FunFam" id="3.40.50.10140:FF:000021">
    <property type="entry name" value="Toll receptor 13"/>
    <property type="match status" value="1"/>
</dbReference>
<evidence type="ECO:0000256" key="11">
    <source>
        <dbReference type="ARBA" id="ARBA00023170"/>
    </source>
</evidence>
<keyword evidence="9 14" id="KW-1133">Transmembrane helix</keyword>
<dbReference type="SMART" id="SM00364">
    <property type="entry name" value="LRR_BAC"/>
    <property type="match status" value="9"/>
</dbReference>
<dbReference type="FunFam" id="3.80.10.10:FF:001164">
    <property type="entry name" value="GH01279p"/>
    <property type="match status" value="2"/>
</dbReference>
<dbReference type="GO" id="GO:0007165">
    <property type="term" value="P:signal transduction"/>
    <property type="evidence" value="ECO:0007669"/>
    <property type="project" value="InterPro"/>
</dbReference>
<evidence type="ECO:0000256" key="8">
    <source>
        <dbReference type="ARBA" id="ARBA00022737"/>
    </source>
</evidence>
<reference evidence="16 17" key="1">
    <citation type="submission" date="2023-03" db="EMBL/GenBank/DDBJ databases">
        <title>High-quality genome of Scylla paramamosain provides insights in environmental adaptation.</title>
        <authorList>
            <person name="Zhang L."/>
        </authorList>
    </citation>
    <scope>NUCLEOTIDE SEQUENCE [LARGE SCALE GENOMIC DNA]</scope>
    <source>
        <strain evidence="16">LZ_2023a</strain>
        <tissue evidence="16">Muscle</tissue>
    </source>
</reference>
<proteinExistence type="inferred from homology"/>
<keyword evidence="11" id="KW-0675">Receptor</keyword>
<dbReference type="PRINTS" id="PR00019">
    <property type="entry name" value="LEURICHRPT"/>
</dbReference>
<evidence type="ECO:0000256" key="7">
    <source>
        <dbReference type="ARBA" id="ARBA00022729"/>
    </source>
</evidence>
<keyword evidence="4" id="KW-1003">Cell membrane</keyword>
<dbReference type="AlphaFoldDB" id="A0AAW0TAN1"/>
<dbReference type="PANTHER" id="PTHR24365">
    <property type="entry name" value="TOLL-LIKE RECEPTOR"/>
    <property type="match status" value="1"/>
</dbReference>
<dbReference type="GO" id="GO:0038023">
    <property type="term" value="F:signaling receptor activity"/>
    <property type="evidence" value="ECO:0007669"/>
    <property type="project" value="TreeGrafter"/>
</dbReference>
<evidence type="ECO:0000256" key="14">
    <source>
        <dbReference type="SAM" id="Phobius"/>
    </source>
</evidence>
<keyword evidence="7" id="KW-0732">Signal</keyword>
<evidence type="ECO:0000256" key="4">
    <source>
        <dbReference type="ARBA" id="ARBA00022475"/>
    </source>
</evidence>
<dbReference type="PROSITE" id="PS51450">
    <property type="entry name" value="LRR"/>
    <property type="match status" value="11"/>
</dbReference>
<evidence type="ECO:0000256" key="2">
    <source>
        <dbReference type="ARBA" id="ARBA00004236"/>
    </source>
</evidence>
<evidence type="ECO:0000256" key="5">
    <source>
        <dbReference type="ARBA" id="ARBA00022614"/>
    </source>
</evidence>
<name>A0AAW0TAN1_SCYPA</name>
<feature type="compositionally biased region" description="Polar residues" evidence="13">
    <location>
        <begin position="1"/>
        <end position="22"/>
    </location>
</feature>
<evidence type="ECO:0000256" key="3">
    <source>
        <dbReference type="ARBA" id="ARBA00009634"/>
    </source>
</evidence>
<dbReference type="Pfam" id="PF13676">
    <property type="entry name" value="TIR_2"/>
    <property type="match status" value="1"/>
</dbReference>
<dbReference type="SUPFAM" id="SSF52200">
    <property type="entry name" value="Toll/Interleukin receptor TIR domain"/>
    <property type="match status" value="1"/>
</dbReference>
<dbReference type="GO" id="GO:0005886">
    <property type="term" value="C:plasma membrane"/>
    <property type="evidence" value="ECO:0007669"/>
    <property type="project" value="UniProtKB-SubCell"/>
</dbReference>
<keyword evidence="5" id="KW-0433">Leucine-rich repeat</keyword>
<feature type="transmembrane region" description="Helical" evidence="14">
    <location>
        <begin position="1033"/>
        <end position="1056"/>
    </location>
</feature>
<dbReference type="SMART" id="SM00365">
    <property type="entry name" value="LRR_SD22"/>
    <property type="match status" value="9"/>
</dbReference>
<keyword evidence="10 14" id="KW-0472">Membrane</keyword>
<keyword evidence="8" id="KW-0677">Repeat</keyword>
<comment type="caution">
    <text evidence="16">The sequence shown here is derived from an EMBL/GenBank/DDBJ whole genome shotgun (WGS) entry which is preliminary data.</text>
</comment>
<dbReference type="PANTHER" id="PTHR24365:SF541">
    <property type="entry name" value="PROTEIN TOLL-RELATED"/>
    <property type="match status" value="1"/>
</dbReference>
<dbReference type="Gene3D" id="3.40.50.10140">
    <property type="entry name" value="Toll/interleukin-1 receptor homology (TIR) domain"/>
    <property type="match status" value="1"/>
</dbReference>
<evidence type="ECO:0000256" key="13">
    <source>
        <dbReference type="SAM" id="MobiDB-lite"/>
    </source>
</evidence>
<evidence type="ECO:0000313" key="17">
    <source>
        <dbReference type="Proteomes" id="UP001487740"/>
    </source>
</evidence>
<keyword evidence="6 14" id="KW-0812">Transmembrane</keyword>
<feature type="region of interest" description="Disordered" evidence="13">
    <location>
        <begin position="1"/>
        <end position="32"/>
    </location>
</feature>
<dbReference type="InterPro" id="IPR000157">
    <property type="entry name" value="TIR_dom"/>
</dbReference>
<keyword evidence="17" id="KW-1185">Reference proteome</keyword>
<evidence type="ECO:0000256" key="6">
    <source>
        <dbReference type="ARBA" id="ARBA00022692"/>
    </source>
</evidence>
<evidence type="ECO:0000256" key="10">
    <source>
        <dbReference type="ARBA" id="ARBA00023136"/>
    </source>
</evidence>
<evidence type="ECO:0000313" key="16">
    <source>
        <dbReference type="EMBL" id="KAK8384688.1"/>
    </source>
</evidence>
<dbReference type="SUPFAM" id="SSF52058">
    <property type="entry name" value="L domain-like"/>
    <property type="match status" value="4"/>
</dbReference>
<evidence type="ECO:0000259" key="15">
    <source>
        <dbReference type="PROSITE" id="PS50104"/>
    </source>
</evidence>
<feature type="domain" description="TIR" evidence="15">
    <location>
        <begin position="1084"/>
        <end position="1219"/>
    </location>
</feature>
<dbReference type="Pfam" id="PF13855">
    <property type="entry name" value="LRR_8"/>
    <property type="match status" value="6"/>
</dbReference>
<gene>
    <name evidence="16" type="ORF">O3P69_014332</name>
</gene>
<dbReference type="InterPro" id="IPR001611">
    <property type="entry name" value="Leu-rich_rpt"/>
</dbReference>
<dbReference type="InterPro" id="IPR035897">
    <property type="entry name" value="Toll_tir_struct_dom_sf"/>
</dbReference>
<dbReference type="PROSITE" id="PS50104">
    <property type="entry name" value="TIR"/>
    <property type="match status" value="1"/>
</dbReference>
<evidence type="ECO:0000256" key="1">
    <source>
        <dbReference type="ARBA" id="ARBA00004167"/>
    </source>
</evidence>
<evidence type="ECO:0000256" key="9">
    <source>
        <dbReference type="ARBA" id="ARBA00022989"/>
    </source>
</evidence>
<accession>A0AAW0TAN1</accession>
<evidence type="ECO:0000256" key="12">
    <source>
        <dbReference type="ARBA" id="ARBA00023180"/>
    </source>
</evidence>
<dbReference type="EMBL" id="JARAKH010000034">
    <property type="protein sequence ID" value="KAK8384688.1"/>
    <property type="molecule type" value="Genomic_DNA"/>
</dbReference>
<comment type="subcellular location">
    <subcellularLocation>
        <location evidence="2">Cell membrane</location>
    </subcellularLocation>
    <subcellularLocation>
        <location evidence="1">Membrane</location>
        <topology evidence="1">Single-pass membrane protein</topology>
    </subcellularLocation>
</comment>
<dbReference type="Gene3D" id="3.80.10.10">
    <property type="entry name" value="Ribonuclease Inhibitor"/>
    <property type="match status" value="7"/>
</dbReference>
<dbReference type="InterPro" id="IPR032675">
    <property type="entry name" value="LRR_dom_sf"/>
</dbReference>
<dbReference type="FunFam" id="3.80.10.10:FF:001438">
    <property type="entry name" value="Uncharacterized protein"/>
    <property type="match status" value="1"/>
</dbReference>
<dbReference type="InterPro" id="IPR003591">
    <property type="entry name" value="Leu-rich_rpt_typical-subtyp"/>
</dbReference>
<dbReference type="PRINTS" id="PR01537">
    <property type="entry name" value="INTRLKN1R1F"/>
</dbReference>
<sequence>METGQSRVAYDQSSTPCRTLSQPDPPRRRGRCCSAPSVRAKPLGWKDHDAARLANGAVAACGVACQGVGRYSGGDKCESRALSARERALSCSLKALEQETRVANLSRVAADSVVRLSLGCNAMFYFPSVLSPHTLSGFVRVRELNVEFCKLSELEDNVFINLKNLRNLTIRTRNWDWPQQSLAMRPDVFRPLHQLQRLNLSTNSIWELPAGAFCHLGSLKQLNLSHNHLQDMTQLGFGESGAGRGGSTCRSGLRSLDLSYNDVTVLMSGSLQGLFRLQELWLHHNELTKLDDNAFKGLSGLHALDLSHNRLVALPEDAFLHTPELESLHASNNSLAVLAPGIFRSLKHLVELDLSHNELKSEWLTSSIFEGLIRLRVLSLAHNKITQLSQQVFHNLYGLQVLQLSHNQLATIPAAAFARCVNLHQLDLSYNQLTAIPDRAFQGVDVLSFLALDNNRITEVAADSLDNLTNLADLNLNGNQLTAIPEVVGRLGLLKTLDLGENHITSLDNMPVKGLQFLYGLRLVNNRIAGNISKETFSDIPSLKILNLAKNSITHIESGTFDNHPNLQAVRLDANKLTSIHNLFEKLPNLVWLNVSDNNIEVFDYHFIPVSLQWLDLHKNRISELGNYLDRQDLNLQTLDASFNTLEYINSIQIPDSVQLLFLNDNKISTVEPFTFFKKENLTRVDLFANQLSKMDMSALRLNEIPANRSLPEFYLGGNPFVCDCKMEWLQRINGLEHERQNPIIMDLETIYCQMPFARTGAFIPLVEVNPSQFLCQYETHCFALCHCCEFDACDCEMTCPDGCGCYHDQSWRSNIVDCSLQDVQQVPERIPMDATQVYLDGNNLKNLSSHSFIGRKHLQVLYVNASSVKTLDNGTFSGLTRLTALHLEDNLLEALRGNEFQGLQGVRELYLHNNRLRYIHQHTFATLFHLETLTLQNNLLTNFPVWRLVDNPYLSRVSLGANHWSCQCQFVESFGIWLNGNDRKVVDGKDIKCYSEEADEEPGSFITDFNVTTCMNSTSTSTVIQPMVLGNLLHPVIATCASFVVVVLLVLCFLYRGALRVWVFSRCGFRMCHKAATTDDRDKLFDAFVSYSSKDEAWVNQVLAGELERGERPYRVCLHYRDFPVTAYIADTIVEAVESSRRTIIVLSKNFIENEWCRFQFKSAHHEVFKKRRQRLIVVVLGEIPSRDLDPDLRLYLKTNTCIKASDSRFWEKLRFAMPDVQNSQRVVHAYSSIPERSSSSTNKYSVNSPAGVHHNLHASSDAYWA</sequence>
<keyword evidence="12" id="KW-0325">Glycoprotein</keyword>
<dbReference type="SMART" id="SM00255">
    <property type="entry name" value="TIR"/>
    <property type="match status" value="1"/>
</dbReference>
<dbReference type="SMART" id="SM00369">
    <property type="entry name" value="LRR_TYP"/>
    <property type="match status" value="23"/>
</dbReference>
<protein>
    <recommendedName>
        <fullName evidence="15">TIR domain-containing protein</fullName>
    </recommendedName>
</protein>
<organism evidence="16 17">
    <name type="scientific">Scylla paramamosain</name>
    <name type="common">Mud crab</name>
    <dbReference type="NCBI Taxonomy" id="85552"/>
    <lineage>
        <taxon>Eukaryota</taxon>
        <taxon>Metazoa</taxon>
        <taxon>Ecdysozoa</taxon>
        <taxon>Arthropoda</taxon>
        <taxon>Crustacea</taxon>
        <taxon>Multicrustacea</taxon>
        <taxon>Malacostraca</taxon>
        <taxon>Eumalacostraca</taxon>
        <taxon>Eucarida</taxon>
        <taxon>Decapoda</taxon>
        <taxon>Pleocyemata</taxon>
        <taxon>Brachyura</taxon>
        <taxon>Eubrachyura</taxon>
        <taxon>Portunoidea</taxon>
        <taxon>Portunidae</taxon>
        <taxon>Portuninae</taxon>
        <taxon>Scylla</taxon>
    </lineage>
</organism>